<keyword evidence="1" id="KW-0472">Membrane</keyword>
<dbReference type="EMBL" id="UOEM01000105">
    <property type="protein sequence ID" value="VAW17473.1"/>
    <property type="molecule type" value="Genomic_DNA"/>
</dbReference>
<sequence length="134" mass="14531">MTSKAREIGAFALWVPVAIAFAASYLLALRYVFGVRLGLEGVGYVVTLPGGLLAFAFFIWLPFFIFRRRSARARLGVMGAAAAAVIVAVVLVPFCGFSCFGTQGSERYLAMTAMGFVFIGAFFHDRISRAFLKA</sequence>
<feature type="transmembrane region" description="Helical" evidence="1">
    <location>
        <begin position="107"/>
        <end position="124"/>
    </location>
</feature>
<feature type="transmembrane region" description="Helical" evidence="1">
    <location>
        <begin position="77"/>
        <end position="101"/>
    </location>
</feature>
<feature type="transmembrane region" description="Helical" evidence="1">
    <location>
        <begin position="12"/>
        <end position="33"/>
    </location>
</feature>
<organism evidence="2">
    <name type="scientific">hydrothermal vent metagenome</name>
    <dbReference type="NCBI Taxonomy" id="652676"/>
    <lineage>
        <taxon>unclassified sequences</taxon>
        <taxon>metagenomes</taxon>
        <taxon>ecological metagenomes</taxon>
    </lineage>
</organism>
<reference evidence="2" key="1">
    <citation type="submission" date="2018-06" db="EMBL/GenBank/DDBJ databases">
        <authorList>
            <person name="Zhirakovskaya E."/>
        </authorList>
    </citation>
    <scope>NUCLEOTIDE SEQUENCE</scope>
</reference>
<evidence type="ECO:0000256" key="1">
    <source>
        <dbReference type="SAM" id="Phobius"/>
    </source>
</evidence>
<name>A0A3B0TMQ4_9ZZZZ</name>
<feature type="transmembrane region" description="Helical" evidence="1">
    <location>
        <begin position="45"/>
        <end position="65"/>
    </location>
</feature>
<keyword evidence="1" id="KW-1133">Transmembrane helix</keyword>
<evidence type="ECO:0000313" key="2">
    <source>
        <dbReference type="EMBL" id="VAW17473.1"/>
    </source>
</evidence>
<gene>
    <name evidence="2" type="ORF">MNBD_ALPHA09-489</name>
</gene>
<accession>A0A3B0TMQ4</accession>
<proteinExistence type="predicted"/>
<dbReference type="AlphaFoldDB" id="A0A3B0TMQ4"/>
<keyword evidence="1" id="KW-0812">Transmembrane</keyword>
<protein>
    <submittedName>
        <fullName evidence="2">Uncharacterized protein</fullName>
    </submittedName>
</protein>